<evidence type="ECO:0000313" key="3">
    <source>
        <dbReference type="EMBL" id="PMD56637.1"/>
    </source>
</evidence>
<keyword evidence="4" id="KW-1185">Reference proteome</keyword>
<reference evidence="3 4" key="1">
    <citation type="submission" date="2016-04" db="EMBL/GenBank/DDBJ databases">
        <title>A degradative enzymes factory behind the ericoid mycorrhizal symbiosis.</title>
        <authorList>
            <consortium name="DOE Joint Genome Institute"/>
            <person name="Martino E."/>
            <person name="Morin E."/>
            <person name="Grelet G."/>
            <person name="Kuo A."/>
            <person name="Kohler A."/>
            <person name="Daghino S."/>
            <person name="Barry K."/>
            <person name="Choi C."/>
            <person name="Cichocki N."/>
            <person name="Clum A."/>
            <person name="Copeland A."/>
            <person name="Hainaut M."/>
            <person name="Haridas S."/>
            <person name="Labutti K."/>
            <person name="Lindquist E."/>
            <person name="Lipzen A."/>
            <person name="Khouja H.-R."/>
            <person name="Murat C."/>
            <person name="Ohm R."/>
            <person name="Olson A."/>
            <person name="Spatafora J."/>
            <person name="Veneault-Fourrey C."/>
            <person name="Henrissat B."/>
            <person name="Grigoriev I."/>
            <person name="Martin F."/>
            <person name="Perotto S."/>
        </authorList>
    </citation>
    <scope>NUCLEOTIDE SEQUENCE [LARGE SCALE GENOMIC DNA]</scope>
    <source>
        <strain evidence="3 4">E</strain>
    </source>
</reference>
<sequence>MLFCATLLLFQSFIHAQSTPSAIQVVTVGQNGLLAYSPDTITAAVGSNVEFQFYGPVHSVVQGSFDQPCSAYNNGTGFFGGLVTTGTAPNPKTFTLTINDTTPIWFYCAYPGHCQAGMVGVINPSSNTSESLAIFKTNAANTLNTTTPAQQQGGVFGPFIATTNSSLATPSTSSTSPTIATSSTTSTTSAKPSTGNASQRQGEFAVLGGLAIAAAVLIM</sequence>
<dbReference type="STRING" id="1095630.A0A2J6T0U0"/>
<dbReference type="InterPro" id="IPR008972">
    <property type="entry name" value="Cupredoxin"/>
</dbReference>
<dbReference type="InterPro" id="IPR052953">
    <property type="entry name" value="Ser-rich/MCO-related"/>
</dbReference>
<dbReference type="PANTHER" id="PTHR34883">
    <property type="entry name" value="SERINE-RICH PROTEIN, PUTATIVE-RELATED-RELATED"/>
    <property type="match status" value="1"/>
</dbReference>
<evidence type="ECO:0000256" key="1">
    <source>
        <dbReference type="SAM" id="MobiDB-lite"/>
    </source>
</evidence>
<keyword evidence="2" id="KW-0732">Signal</keyword>
<dbReference type="InParanoid" id="A0A2J6T0U0"/>
<evidence type="ECO:0000313" key="4">
    <source>
        <dbReference type="Proteomes" id="UP000235371"/>
    </source>
</evidence>
<feature type="chain" id="PRO_5014347358" evidence="2">
    <location>
        <begin position="17"/>
        <end position="219"/>
    </location>
</feature>
<feature type="signal peptide" evidence="2">
    <location>
        <begin position="1"/>
        <end position="16"/>
    </location>
</feature>
<protein>
    <submittedName>
        <fullName evidence="3">Cupredoxin</fullName>
    </submittedName>
</protein>
<dbReference type="CDD" id="cd00920">
    <property type="entry name" value="Cupredoxin"/>
    <property type="match status" value="1"/>
</dbReference>
<name>A0A2J6T0U0_9HELO</name>
<dbReference type="Proteomes" id="UP000235371">
    <property type="component" value="Unassembled WGS sequence"/>
</dbReference>
<dbReference type="SUPFAM" id="SSF49503">
    <property type="entry name" value="Cupredoxins"/>
    <property type="match status" value="1"/>
</dbReference>
<dbReference type="Gene3D" id="2.60.40.420">
    <property type="entry name" value="Cupredoxins - blue copper proteins"/>
    <property type="match status" value="1"/>
</dbReference>
<gene>
    <name evidence="3" type="ORF">K444DRAFT_694300</name>
</gene>
<dbReference type="OrthoDB" id="5415867at2759"/>
<feature type="compositionally biased region" description="Low complexity" evidence="1">
    <location>
        <begin position="167"/>
        <end position="194"/>
    </location>
</feature>
<dbReference type="AlphaFoldDB" id="A0A2J6T0U0"/>
<organism evidence="3 4">
    <name type="scientific">Hyaloscypha bicolor E</name>
    <dbReference type="NCBI Taxonomy" id="1095630"/>
    <lineage>
        <taxon>Eukaryota</taxon>
        <taxon>Fungi</taxon>
        <taxon>Dikarya</taxon>
        <taxon>Ascomycota</taxon>
        <taxon>Pezizomycotina</taxon>
        <taxon>Leotiomycetes</taxon>
        <taxon>Helotiales</taxon>
        <taxon>Hyaloscyphaceae</taxon>
        <taxon>Hyaloscypha</taxon>
        <taxon>Hyaloscypha bicolor</taxon>
    </lineage>
</organism>
<feature type="region of interest" description="Disordered" evidence="1">
    <location>
        <begin position="167"/>
        <end position="199"/>
    </location>
</feature>
<dbReference type="EMBL" id="KZ613848">
    <property type="protein sequence ID" value="PMD56637.1"/>
    <property type="molecule type" value="Genomic_DNA"/>
</dbReference>
<dbReference type="GeneID" id="36595937"/>
<dbReference type="RefSeq" id="XP_024733541.1">
    <property type="nucleotide sequence ID" value="XM_024887861.1"/>
</dbReference>
<evidence type="ECO:0000256" key="2">
    <source>
        <dbReference type="SAM" id="SignalP"/>
    </source>
</evidence>
<proteinExistence type="predicted"/>
<dbReference type="PANTHER" id="PTHR34883:SF15">
    <property type="entry name" value="EXTRACELLULAR SERINE-RICH PROTEIN"/>
    <property type="match status" value="1"/>
</dbReference>
<accession>A0A2J6T0U0</accession>